<name>A0AAE0IX03_9PEZI</name>
<dbReference type="EMBL" id="JAUEPO010000002">
    <property type="protein sequence ID" value="KAK3332714.1"/>
    <property type="molecule type" value="Genomic_DNA"/>
</dbReference>
<sequence>MREREGFMVLKQVQHEMQNFDRMPSALYLALDVRWLSRRVLFNSSLALVCSWSGPNVCYLPPYIAYSGTYPCISEGLLVYDCPCSSMMVVLMVLRGLVGWWVWVWMYS</sequence>
<dbReference type="AlphaFoldDB" id="A0AAE0IX03"/>
<gene>
    <name evidence="2" type="ORF">B0T19DRAFT_416350</name>
</gene>
<evidence type="ECO:0000256" key="1">
    <source>
        <dbReference type="SAM" id="Phobius"/>
    </source>
</evidence>
<dbReference type="Proteomes" id="UP001286456">
    <property type="component" value="Unassembled WGS sequence"/>
</dbReference>
<keyword evidence="3" id="KW-1185">Reference proteome</keyword>
<organism evidence="2 3">
    <name type="scientific">Cercophora scortea</name>
    <dbReference type="NCBI Taxonomy" id="314031"/>
    <lineage>
        <taxon>Eukaryota</taxon>
        <taxon>Fungi</taxon>
        <taxon>Dikarya</taxon>
        <taxon>Ascomycota</taxon>
        <taxon>Pezizomycotina</taxon>
        <taxon>Sordariomycetes</taxon>
        <taxon>Sordariomycetidae</taxon>
        <taxon>Sordariales</taxon>
        <taxon>Lasiosphaeriaceae</taxon>
        <taxon>Cercophora</taxon>
    </lineage>
</organism>
<keyword evidence="1" id="KW-0472">Membrane</keyword>
<proteinExistence type="predicted"/>
<evidence type="ECO:0000313" key="2">
    <source>
        <dbReference type="EMBL" id="KAK3332714.1"/>
    </source>
</evidence>
<keyword evidence="1" id="KW-0812">Transmembrane</keyword>
<feature type="transmembrane region" description="Helical" evidence="1">
    <location>
        <begin position="87"/>
        <end position="106"/>
    </location>
</feature>
<comment type="caution">
    <text evidence="2">The sequence shown here is derived from an EMBL/GenBank/DDBJ whole genome shotgun (WGS) entry which is preliminary data.</text>
</comment>
<reference evidence="2" key="1">
    <citation type="journal article" date="2023" name="Mol. Phylogenet. Evol.">
        <title>Genome-scale phylogeny and comparative genomics of the fungal order Sordariales.</title>
        <authorList>
            <person name="Hensen N."/>
            <person name="Bonometti L."/>
            <person name="Westerberg I."/>
            <person name="Brannstrom I.O."/>
            <person name="Guillou S."/>
            <person name="Cros-Aarteil S."/>
            <person name="Calhoun S."/>
            <person name="Haridas S."/>
            <person name="Kuo A."/>
            <person name="Mondo S."/>
            <person name="Pangilinan J."/>
            <person name="Riley R."/>
            <person name="LaButti K."/>
            <person name="Andreopoulos B."/>
            <person name="Lipzen A."/>
            <person name="Chen C."/>
            <person name="Yan M."/>
            <person name="Daum C."/>
            <person name="Ng V."/>
            <person name="Clum A."/>
            <person name="Steindorff A."/>
            <person name="Ohm R.A."/>
            <person name="Martin F."/>
            <person name="Silar P."/>
            <person name="Natvig D.O."/>
            <person name="Lalanne C."/>
            <person name="Gautier V."/>
            <person name="Ament-Velasquez S.L."/>
            <person name="Kruys A."/>
            <person name="Hutchinson M.I."/>
            <person name="Powell A.J."/>
            <person name="Barry K."/>
            <person name="Miller A.N."/>
            <person name="Grigoriev I.V."/>
            <person name="Debuchy R."/>
            <person name="Gladieux P."/>
            <person name="Hiltunen Thoren M."/>
            <person name="Johannesson H."/>
        </authorList>
    </citation>
    <scope>NUCLEOTIDE SEQUENCE</scope>
    <source>
        <strain evidence="2">SMH4131-1</strain>
    </source>
</reference>
<evidence type="ECO:0000313" key="3">
    <source>
        <dbReference type="Proteomes" id="UP001286456"/>
    </source>
</evidence>
<protein>
    <submittedName>
        <fullName evidence="2">Uncharacterized protein</fullName>
    </submittedName>
</protein>
<reference evidence="2" key="2">
    <citation type="submission" date="2023-06" db="EMBL/GenBank/DDBJ databases">
        <authorList>
            <consortium name="Lawrence Berkeley National Laboratory"/>
            <person name="Haridas S."/>
            <person name="Hensen N."/>
            <person name="Bonometti L."/>
            <person name="Westerberg I."/>
            <person name="Brannstrom I.O."/>
            <person name="Guillou S."/>
            <person name="Cros-Aarteil S."/>
            <person name="Calhoun S."/>
            <person name="Kuo A."/>
            <person name="Mondo S."/>
            <person name="Pangilinan J."/>
            <person name="Riley R."/>
            <person name="Labutti K."/>
            <person name="Andreopoulos B."/>
            <person name="Lipzen A."/>
            <person name="Chen C."/>
            <person name="Yanf M."/>
            <person name="Daum C."/>
            <person name="Ng V."/>
            <person name="Clum A."/>
            <person name="Steindorff A."/>
            <person name="Ohm R."/>
            <person name="Martin F."/>
            <person name="Silar P."/>
            <person name="Natvig D."/>
            <person name="Lalanne C."/>
            <person name="Gautier V."/>
            <person name="Ament-Velasquez S.L."/>
            <person name="Kruys A."/>
            <person name="Hutchinson M.I."/>
            <person name="Powell A.J."/>
            <person name="Barry K."/>
            <person name="Miller A.N."/>
            <person name="Grigoriev I.V."/>
            <person name="Debuchy R."/>
            <person name="Gladieux P."/>
            <person name="Thoren M.H."/>
            <person name="Johannesson H."/>
        </authorList>
    </citation>
    <scope>NUCLEOTIDE SEQUENCE</scope>
    <source>
        <strain evidence="2">SMH4131-1</strain>
    </source>
</reference>
<keyword evidence="1" id="KW-1133">Transmembrane helix</keyword>
<accession>A0AAE0IX03</accession>